<dbReference type="Proteomes" id="UP000230002">
    <property type="component" value="Unassembled WGS sequence"/>
</dbReference>
<protein>
    <submittedName>
        <fullName evidence="1">Uncharacterized protein</fullName>
    </submittedName>
</protein>
<evidence type="ECO:0000313" key="1">
    <source>
        <dbReference type="EMBL" id="PIL36661.1"/>
    </source>
</evidence>
<evidence type="ECO:0000313" key="2">
    <source>
        <dbReference type="Proteomes" id="UP000230002"/>
    </source>
</evidence>
<organism evidence="1 2">
    <name type="scientific">Ganoderma sinense ZZ0214-1</name>
    <dbReference type="NCBI Taxonomy" id="1077348"/>
    <lineage>
        <taxon>Eukaryota</taxon>
        <taxon>Fungi</taxon>
        <taxon>Dikarya</taxon>
        <taxon>Basidiomycota</taxon>
        <taxon>Agaricomycotina</taxon>
        <taxon>Agaricomycetes</taxon>
        <taxon>Polyporales</taxon>
        <taxon>Polyporaceae</taxon>
        <taxon>Ganoderma</taxon>
    </lineage>
</organism>
<accession>A0A2G8SSA1</accession>
<dbReference type="STRING" id="1077348.A0A2G8SSA1"/>
<keyword evidence="2" id="KW-1185">Reference proteome</keyword>
<sequence length="104" mass="11922">MDATRVSDGKLVLLKQSLIPTDSQELKIATHLSSPKMRKDPRNHCVPVLDVFPDKDDPNHSYIVMPFLRYIDDPPFESVQNMLDCGEQLLEVRTLLLSPMDHYT</sequence>
<proteinExistence type="predicted"/>
<dbReference type="OrthoDB" id="2795455at2759"/>
<name>A0A2G8SSA1_9APHY</name>
<comment type="caution">
    <text evidence="1">The sequence shown here is derived from an EMBL/GenBank/DDBJ whole genome shotgun (WGS) entry which is preliminary data.</text>
</comment>
<dbReference type="EMBL" id="AYKW01000001">
    <property type="protein sequence ID" value="PIL36661.1"/>
    <property type="molecule type" value="Genomic_DNA"/>
</dbReference>
<gene>
    <name evidence="1" type="ORF">GSI_00350</name>
</gene>
<dbReference type="AlphaFoldDB" id="A0A2G8SSA1"/>
<reference evidence="1 2" key="1">
    <citation type="journal article" date="2015" name="Sci. Rep.">
        <title>Chromosome-level genome map provides insights into diverse defense mechanisms in the medicinal fungus Ganoderma sinense.</title>
        <authorList>
            <person name="Zhu Y."/>
            <person name="Xu J."/>
            <person name="Sun C."/>
            <person name="Zhou S."/>
            <person name="Xu H."/>
            <person name="Nelson D.R."/>
            <person name="Qian J."/>
            <person name="Song J."/>
            <person name="Luo H."/>
            <person name="Xiang L."/>
            <person name="Li Y."/>
            <person name="Xu Z."/>
            <person name="Ji A."/>
            <person name="Wang L."/>
            <person name="Lu S."/>
            <person name="Hayward A."/>
            <person name="Sun W."/>
            <person name="Li X."/>
            <person name="Schwartz D.C."/>
            <person name="Wang Y."/>
            <person name="Chen S."/>
        </authorList>
    </citation>
    <scope>NUCLEOTIDE SEQUENCE [LARGE SCALE GENOMIC DNA]</scope>
    <source>
        <strain evidence="1 2">ZZ0214-1</strain>
    </source>
</reference>